<dbReference type="AlphaFoldDB" id="A0A0F3GIS5"/>
<keyword evidence="1" id="KW-1133">Transmembrane helix</keyword>
<evidence type="ECO:0000313" key="2">
    <source>
        <dbReference type="EMBL" id="KJU81825.1"/>
    </source>
</evidence>
<evidence type="ECO:0000313" key="3">
    <source>
        <dbReference type="Proteomes" id="UP000033423"/>
    </source>
</evidence>
<comment type="caution">
    <text evidence="2">The sequence shown here is derived from an EMBL/GenBank/DDBJ whole genome shotgun (WGS) entry which is preliminary data.</text>
</comment>
<evidence type="ECO:0000256" key="1">
    <source>
        <dbReference type="SAM" id="Phobius"/>
    </source>
</evidence>
<dbReference type="EMBL" id="LACI01002542">
    <property type="protein sequence ID" value="KJU81825.1"/>
    <property type="molecule type" value="Genomic_DNA"/>
</dbReference>
<sequence>MIEKTRLEQELESSELRYSKSIRDIFQQSAKSKINTINQTDKTKLEQELEGSEQNYTKNKRGLFFVNLVLVIIASTGWYMYFMERNELREVKEQLLTVKARCELSKQVRRY</sequence>
<name>A0A0F3GIS5_9BACT</name>
<reference evidence="2 3" key="1">
    <citation type="submission" date="2015-02" db="EMBL/GenBank/DDBJ databases">
        <title>Single-cell genomics of uncultivated deep-branching MTB reveals a conserved set of magnetosome genes.</title>
        <authorList>
            <person name="Kolinko S."/>
            <person name="Richter M."/>
            <person name="Glockner F.O."/>
            <person name="Brachmann A."/>
            <person name="Schuler D."/>
        </authorList>
    </citation>
    <scope>NUCLEOTIDE SEQUENCE [LARGE SCALE GENOMIC DNA]</scope>
    <source>
        <strain evidence="2">TM-1</strain>
    </source>
</reference>
<keyword evidence="1" id="KW-0472">Membrane</keyword>
<proteinExistence type="predicted"/>
<keyword evidence="3" id="KW-1185">Reference proteome</keyword>
<feature type="transmembrane region" description="Helical" evidence="1">
    <location>
        <begin position="62"/>
        <end position="82"/>
    </location>
</feature>
<accession>A0A0F3GIS5</accession>
<keyword evidence="1" id="KW-0812">Transmembrane</keyword>
<protein>
    <submittedName>
        <fullName evidence="2">Uncharacterized protein</fullName>
    </submittedName>
</protein>
<organism evidence="2 3">
    <name type="scientific">Candidatus Magnetobacterium bavaricum</name>
    <dbReference type="NCBI Taxonomy" id="29290"/>
    <lineage>
        <taxon>Bacteria</taxon>
        <taxon>Pseudomonadati</taxon>
        <taxon>Nitrospirota</taxon>
        <taxon>Thermodesulfovibrionia</taxon>
        <taxon>Thermodesulfovibrionales</taxon>
        <taxon>Candidatus Magnetobacteriaceae</taxon>
        <taxon>Candidatus Magnetobacterium</taxon>
    </lineage>
</organism>
<dbReference type="Proteomes" id="UP000033423">
    <property type="component" value="Unassembled WGS sequence"/>
</dbReference>
<gene>
    <name evidence="2" type="ORF">MBAV_005980</name>
</gene>